<dbReference type="AlphaFoldDB" id="A0A1F6MGE0"/>
<dbReference type="Proteomes" id="UP000177457">
    <property type="component" value="Unassembled WGS sequence"/>
</dbReference>
<dbReference type="STRING" id="1798683.A3C90_02910"/>
<organism evidence="1 2">
    <name type="scientific">Candidatus Magasanikbacteria bacterium RIFCSPHIGHO2_02_FULL_51_14</name>
    <dbReference type="NCBI Taxonomy" id="1798683"/>
    <lineage>
        <taxon>Bacteria</taxon>
        <taxon>Candidatus Magasanikiibacteriota</taxon>
    </lineage>
</organism>
<gene>
    <name evidence="1" type="ORF">A3C90_02910</name>
</gene>
<name>A0A1F6MGE0_9BACT</name>
<dbReference type="InterPro" id="IPR017853">
    <property type="entry name" value="GH"/>
</dbReference>
<dbReference type="Gene3D" id="3.20.20.80">
    <property type="entry name" value="Glycosidases"/>
    <property type="match status" value="1"/>
</dbReference>
<comment type="caution">
    <text evidence="1">The sequence shown here is derived from an EMBL/GenBank/DDBJ whole genome shotgun (WGS) entry which is preliminary data.</text>
</comment>
<proteinExistence type="predicted"/>
<evidence type="ECO:0008006" key="3">
    <source>
        <dbReference type="Google" id="ProtNLM"/>
    </source>
</evidence>
<reference evidence="1 2" key="1">
    <citation type="journal article" date="2016" name="Nat. Commun.">
        <title>Thousands of microbial genomes shed light on interconnected biogeochemical processes in an aquifer system.</title>
        <authorList>
            <person name="Anantharaman K."/>
            <person name="Brown C.T."/>
            <person name="Hug L.A."/>
            <person name="Sharon I."/>
            <person name="Castelle C.J."/>
            <person name="Probst A.J."/>
            <person name="Thomas B.C."/>
            <person name="Singh A."/>
            <person name="Wilkins M.J."/>
            <person name="Karaoz U."/>
            <person name="Brodie E.L."/>
            <person name="Williams K.H."/>
            <person name="Hubbard S.S."/>
            <person name="Banfield J.F."/>
        </authorList>
    </citation>
    <scope>NUCLEOTIDE SEQUENCE [LARGE SCALE GENOMIC DNA]</scope>
</reference>
<dbReference type="EMBL" id="MFQE01000041">
    <property type="protein sequence ID" value="OGH70722.1"/>
    <property type="molecule type" value="Genomic_DNA"/>
</dbReference>
<evidence type="ECO:0000313" key="2">
    <source>
        <dbReference type="Proteomes" id="UP000177457"/>
    </source>
</evidence>
<accession>A0A1F6MGE0</accession>
<evidence type="ECO:0000313" key="1">
    <source>
        <dbReference type="EMBL" id="OGH70722.1"/>
    </source>
</evidence>
<protein>
    <recommendedName>
        <fullName evidence="3">Glycoside hydrolase family 42 N-terminal domain-containing protein</fullName>
    </recommendedName>
</protein>
<sequence>MDFSRSLIAAVVLATAPSCAKDKPIPPFEPSPITPIEHGMPIGLTIPTSQLVTAIYEDDNCPSGWTVLADELARGEGNDFVVPLQEGYVLRFADLESMSAELLNAITVVGNDFSILSLDISWVCWVASPEWQDEMTQLVSDLQDAGVVVYLNLNHNGSFPADLADPDDLENAGWANGAFEESFLDYVQDVIASFEGILPAGTRVSLGQEPVVALFNGYLHHEGKYPPGGIRAGIAFTQALANLQKTFVLAAGMIADETDWMPTVGMNIRPLTDAIMSEAARRLKFVYNWALLDALVRGCIDENLDGTCDEQVEPPSRFEIGVTFYGTMSSSGDAVTIGESAAAGRIMVIPAIDVAPSAERFAEALQMVADEYSGILIAVAELGFSGANTSEQVGLFTEYLARMRSPDEPDDGRIPVSYVFLHTLFQAAEFGPGEWLFHLIDECLAADECVLTNFGVALLARL</sequence>
<dbReference type="SUPFAM" id="SSF51445">
    <property type="entry name" value="(Trans)glycosidases"/>
    <property type="match status" value="1"/>
</dbReference>